<name>A0A4Q7M4X9_9MICO</name>
<protein>
    <submittedName>
        <fullName evidence="1">Uncharacterized protein</fullName>
    </submittedName>
</protein>
<dbReference type="RefSeq" id="WP_130414589.1">
    <property type="nucleotide sequence ID" value="NZ_SGWX01000001.1"/>
</dbReference>
<evidence type="ECO:0000313" key="1">
    <source>
        <dbReference type="EMBL" id="RZS61692.1"/>
    </source>
</evidence>
<organism evidence="1 2">
    <name type="scientific">Xylanimonas ulmi</name>
    <dbReference type="NCBI Taxonomy" id="228973"/>
    <lineage>
        <taxon>Bacteria</taxon>
        <taxon>Bacillati</taxon>
        <taxon>Actinomycetota</taxon>
        <taxon>Actinomycetes</taxon>
        <taxon>Micrococcales</taxon>
        <taxon>Promicromonosporaceae</taxon>
        <taxon>Xylanimonas</taxon>
    </lineage>
</organism>
<sequence>MAPLRVFAFNVVDGAPLGRIPYTGASWVGTLNESGRIDVTVAWSAQAAAKDLRARLRPWRTALAVVRGRRVLAAGQITRRLWKSGQLSITCGGGWTLLTKRLVLNHALATSWVDGEVLIDEDHPAPQWVLNLSGSLGDIGCGLVAEALKWGSLPIDLPALTGGTNQRTYNGWDLSTTAQRLAELTAVEGGPEIEFAPYLTDTGHLRWRFRAGSPELVDTVWQWNTASPGRRASLLSVDENGADMATDAYGLGGRADDLVLAGRRHTSALAGWPVMQVADTSHSTVTDLGTLLGWLGETVARGTEDQESIELRVGAEYAVRPGDHADVGVRDLYLGRTVLPLKVVEVSGDTGEWLTVRCRMREG</sequence>
<dbReference type="AlphaFoldDB" id="A0A4Q7M4X9"/>
<keyword evidence="2" id="KW-1185">Reference proteome</keyword>
<dbReference type="OrthoDB" id="3231936at2"/>
<comment type="caution">
    <text evidence="1">The sequence shown here is derived from an EMBL/GenBank/DDBJ whole genome shotgun (WGS) entry which is preliminary data.</text>
</comment>
<dbReference type="Proteomes" id="UP000293852">
    <property type="component" value="Unassembled WGS sequence"/>
</dbReference>
<proteinExistence type="predicted"/>
<dbReference type="EMBL" id="SGWX01000001">
    <property type="protein sequence ID" value="RZS61692.1"/>
    <property type="molecule type" value="Genomic_DNA"/>
</dbReference>
<accession>A0A4Q7M4X9</accession>
<reference evidence="1 2" key="1">
    <citation type="submission" date="2019-02" db="EMBL/GenBank/DDBJ databases">
        <title>Sequencing the genomes of 1000 actinobacteria strains.</title>
        <authorList>
            <person name="Klenk H.-P."/>
        </authorList>
    </citation>
    <scope>NUCLEOTIDE SEQUENCE [LARGE SCALE GENOMIC DNA]</scope>
    <source>
        <strain evidence="1 2">DSM 16932</strain>
    </source>
</reference>
<gene>
    <name evidence="1" type="ORF">EV386_2002</name>
</gene>
<evidence type="ECO:0000313" key="2">
    <source>
        <dbReference type="Proteomes" id="UP000293852"/>
    </source>
</evidence>